<gene>
    <name evidence="1" type="ORF">PIB30_039695</name>
</gene>
<organism evidence="1 2">
    <name type="scientific">Stylosanthes scabra</name>
    <dbReference type="NCBI Taxonomy" id="79078"/>
    <lineage>
        <taxon>Eukaryota</taxon>
        <taxon>Viridiplantae</taxon>
        <taxon>Streptophyta</taxon>
        <taxon>Embryophyta</taxon>
        <taxon>Tracheophyta</taxon>
        <taxon>Spermatophyta</taxon>
        <taxon>Magnoliopsida</taxon>
        <taxon>eudicotyledons</taxon>
        <taxon>Gunneridae</taxon>
        <taxon>Pentapetalae</taxon>
        <taxon>rosids</taxon>
        <taxon>fabids</taxon>
        <taxon>Fabales</taxon>
        <taxon>Fabaceae</taxon>
        <taxon>Papilionoideae</taxon>
        <taxon>50 kb inversion clade</taxon>
        <taxon>dalbergioids sensu lato</taxon>
        <taxon>Dalbergieae</taxon>
        <taxon>Pterocarpus clade</taxon>
        <taxon>Stylosanthes</taxon>
    </lineage>
</organism>
<evidence type="ECO:0000313" key="1">
    <source>
        <dbReference type="EMBL" id="MED6195627.1"/>
    </source>
</evidence>
<protein>
    <submittedName>
        <fullName evidence="1">Uncharacterized protein</fullName>
    </submittedName>
</protein>
<evidence type="ECO:0000313" key="2">
    <source>
        <dbReference type="Proteomes" id="UP001341840"/>
    </source>
</evidence>
<comment type="caution">
    <text evidence="1">The sequence shown here is derived from an EMBL/GenBank/DDBJ whole genome shotgun (WGS) entry which is preliminary data.</text>
</comment>
<sequence length="50" mass="5462">MAEEELIERLKKPDTSMVQGEEAVEAEEVEAAEITGTTTTIVHNVKFVAS</sequence>
<reference evidence="1 2" key="1">
    <citation type="journal article" date="2023" name="Plants (Basel)">
        <title>Bridging the Gap: Combining Genomics and Transcriptomics Approaches to Understand Stylosanthes scabra, an Orphan Legume from the Brazilian Caatinga.</title>
        <authorList>
            <person name="Ferreira-Neto J.R.C."/>
            <person name="da Silva M.D."/>
            <person name="Binneck E."/>
            <person name="de Melo N.F."/>
            <person name="da Silva R.H."/>
            <person name="de Melo A.L.T.M."/>
            <person name="Pandolfi V."/>
            <person name="Bustamante F.O."/>
            <person name="Brasileiro-Vidal A.C."/>
            <person name="Benko-Iseppon A.M."/>
        </authorList>
    </citation>
    <scope>NUCLEOTIDE SEQUENCE [LARGE SCALE GENOMIC DNA]</scope>
    <source>
        <tissue evidence="1">Leaves</tissue>
    </source>
</reference>
<proteinExistence type="predicted"/>
<keyword evidence="2" id="KW-1185">Reference proteome</keyword>
<dbReference type="EMBL" id="JASCZI010211659">
    <property type="protein sequence ID" value="MED6195627.1"/>
    <property type="molecule type" value="Genomic_DNA"/>
</dbReference>
<accession>A0ABU6XD73</accession>
<name>A0ABU6XD73_9FABA</name>
<dbReference type="Proteomes" id="UP001341840">
    <property type="component" value="Unassembled WGS sequence"/>
</dbReference>